<gene>
    <name evidence="1" type="ORF">PAMC26577_02160</name>
</gene>
<dbReference type="SUPFAM" id="SSF53756">
    <property type="entry name" value="UDP-Glycosyltransferase/glycogen phosphorylase"/>
    <property type="match status" value="1"/>
</dbReference>
<proteinExistence type="predicted"/>
<comment type="caution">
    <text evidence="1">The sequence shown here is derived from an EMBL/GenBank/DDBJ whole genome shotgun (WGS) entry which is preliminary data.</text>
</comment>
<protein>
    <recommendedName>
        <fullName evidence="3">Glycosyltransferase</fullName>
    </recommendedName>
</protein>
<sequence length="348" mass="37558">MIMAETTVGYYAHHQGAGHVTRALTIAAHLPGSVTLFGSSLPSETELANVTLCHLPSDYDEHTLVDTPVGLHYAPLAVAGLRERMGAMVDWFRSSWPCLLVVDVSVEVALFARLCGVPTVYVRQRGHRLDQAHTLAYACASRLLAPYPAQLEEPDTPLEWTLKTDYVGSISRYGRSPSMRQTNHRHVTVITGFGGTELTVARLVDAARACHDWQWTVLGPVADDPSIPTPPNLQLLGMVNDPLPWLTSAHVVVGSAGDSLVSEIADLRCRFICVPEVRPFGEQQSVGERLGGAGLAIHCAVWPAAESWPSLLDRAAELSPANWTTFADGTGGQRAASAITRTAQEVGR</sequence>
<dbReference type="EMBL" id="NBTZ01000013">
    <property type="protein sequence ID" value="OTP79266.1"/>
    <property type="molecule type" value="Genomic_DNA"/>
</dbReference>
<dbReference type="AlphaFoldDB" id="A0A242N7Z7"/>
<evidence type="ECO:0008006" key="3">
    <source>
        <dbReference type="Google" id="ProtNLM"/>
    </source>
</evidence>
<accession>A0A242N7Z7</accession>
<name>A0A242N7Z7_CABSO</name>
<reference evidence="1 2" key="1">
    <citation type="submission" date="2017-03" db="EMBL/GenBank/DDBJ databases">
        <title>Genome analysis of strain PAMC 26577.</title>
        <authorList>
            <person name="Oh H.-M."/>
            <person name="Yang J.-A."/>
        </authorList>
    </citation>
    <scope>NUCLEOTIDE SEQUENCE [LARGE SCALE GENOMIC DNA]</scope>
    <source>
        <strain evidence="1 2">PAMC 26577</strain>
    </source>
</reference>
<dbReference type="Proteomes" id="UP000195221">
    <property type="component" value="Unassembled WGS sequence"/>
</dbReference>
<organism evidence="1 2">
    <name type="scientific">Caballeronia sordidicola</name>
    <name type="common">Burkholderia sordidicola</name>
    <dbReference type="NCBI Taxonomy" id="196367"/>
    <lineage>
        <taxon>Bacteria</taxon>
        <taxon>Pseudomonadati</taxon>
        <taxon>Pseudomonadota</taxon>
        <taxon>Betaproteobacteria</taxon>
        <taxon>Burkholderiales</taxon>
        <taxon>Burkholderiaceae</taxon>
        <taxon>Caballeronia</taxon>
    </lineage>
</organism>
<evidence type="ECO:0000313" key="2">
    <source>
        <dbReference type="Proteomes" id="UP000195221"/>
    </source>
</evidence>
<evidence type="ECO:0000313" key="1">
    <source>
        <dbReference type="EMBL" id="OTP79266.1"/>
    </source>
</evidence>